<dbReference type="PROSITE" id="PS50893">
    <property type="entry name" value="ABC_TRANSPORTER_2"/>
    <property type="match status" value="2"/>
</dbReference>
<proteinExistence type="inferred from homology"/>
<dbReference type="EMBL" id="JBHSQN010000003">
    <property type="protein sequence ID" value="MFC6011211.1"/>
    <property type="molecule type" value="Genomic_DNA"/>
</dbReference>
<feature type="compositionally biased region" description="Basic and acidic residues" evidence="8">
    <location>
        <begin position="287"/>
        <end position="308"/>
    </location>
</feature>
<keyword evidence="11" id="KW-1185">Reference proteome</keyword>
<comment type="subcellular location">
    <subcellularLocation>
        <location evidence="1">Cell membrane</location>
        <topology evidence="1">Peripheral membrane protein</topology>
    </subcellularLocation>
</comment>
<feature type="domain" description="ABC transporter" evidence="9">
    <location>
        <begin position="394"/>
        <end position="639"/>
    </location>
</feature>
<keyword evidence="5" id="KW-0547">Nucleotide-binding</keyword>
<evidence type="ECO:0000313" key="10">
    <source>
        <dbReference type="EMBL" id="MFC6011211.1"/>
    </source>
</evidence>
<dbReference type="Gene3D" id="3.40.50.300">
    <property type="entry name" value="P-loop containing nucleotide triphosphate hydrolases"/>
    <property type="match status" value="2"/>
</dbReference>
<dbReference type="Pfam" id="PF00005">
    <property type="entry name" value="ABC_tran"/>
    <property type="match status" value="2"/>
</dbReference>
<dbReference type="CDD" id="cd03257">
    <property type="entry name" value="ABC_NikE_OppD_transporters"/>
    <property type="match status" value="2"/>
</dbReference>
<organism evidence="10 11">
    <name type="scientific">Nocardia lasii</name>
    <dbReference type="NCBI Taxonomy" id="1616107"/>
    <lineage>
        <taxon>Bacteria</taxon>
        <taxon>Bacillati</taxon>
        <taxon>Actinomycetota</taxon>
        <taxon>Actinomycetes</taxon>
        <taxon>Mycobacteriales</taxon>
        <taxon>Nocardiaceae</taxon>
        <taxon>Nocardia</taxon>
    </lineage>
</organism>
<feature type="domain" description="ABC transporter" evidence="9">
    <location>
        <begin position="5"/>
        <end position="250"/>
    </location>
</feature>
<keyword evidence="4" id="KW-1003">Cell membrane</keyword>
<dbReference type="InterPro" id="IPR013563">
    <property type="entry name" value="Oligopep_ABC_C"/>
</dbReference>
<reference evidence="11" key="1">
    <citation type="journal article" date="2019" name="Int. J. Syst. Evol. Microbiol.">
        <title>The Global Catalogue of Microorganisms (GCM) 10K type strain sequencing project: providing services to taxonomists for standard genome sequencing and annotation.</title>
        <authorList>
            <consortium name="The Broad Institute Genomics Platform"/>
            <consortium name="The Broad Institute Genome Sequencing Center for Infectious Disease"/>
            <person name="Wu L."/>
            <person name="Ma J."/>
        </authorList>
    </citation>
    <scope>NUCLEOTIDE SEQUENCE [LARGE SCALE GENOMIC DNA]</scope>
    <source>
        <strain evidence="11">CCUG 36956</strain>
    </source>
</reference>
<evidence type="ECO:0000256" key="4">
    <source>
        <dbReference type="ARBA" id="ARBA00022475"/>
    </source>
</evidence>
<dbReference type="PROSITE" id="PS00211">
    <property type="entry name" value="ABC_TRANSPORTER_1"/>
    <property type="match status" value="2"/>
</dbReference>
<dbReference type="Pfam" id="PF08352">
    <property type="entry name" value="oligo_HPY"/>
    <property type="match status" value="1"/>
</dbReference>
<dbReference type="PANTHER" id="PTHR43297:SF2">
    <property type="entry name" value="DIPEPTIDE TRANSPORT ATP-BINDING PROTEIN DPPD"/>
    <property type="match status" value="1"/>
</dbReference>
<evidence type="ECO:0000256" key="3">
    <source>
        <dbReference type="ARBA" id="ARBA00022448"/>
    </source>
</evidence>
<dbReference type="GO" id="GO:0005524">
    <property type="term" value="F:ATP binding"/>
    <property type="evidence" value="ECO:0007669"/>
    <property type="project" value="UniProtKB-KW"/>
</dbReference>
<dbReference type="InterPro" id="IPR050388">
    <property type="entry name" value="ABC_Ni/Peptide_Import"/>
</dbReference>
<evidence type="ECO:0000256" key="7">
    <source>
        <dbReference type="ARBA" id="ARBA00023136"/>
    </source>
</evidence>
<dbReference type="InterPro" id="IPR003439">
    <property type="entry name" value="ABC_transporter-like_ATP-bd"/>
</dbReference>
<evidence type="ECO:0000256" key="6">
    <source>
        <dbReference type="ARBA" id="ARBA00022840"/>
    </source>
</evidence>
<comment type="caution">
    <text evidence="10">The sequence shown here is derived from an EMBL/GenBank/DDBJ whole genome shotgun (WGS) entry which is preliminary data.</text>
</comment>
<dbReference type="SMART" id="SM00382">
    <property type="entry name" value="AAA"/>
    <property type="match status" value="2"/>
</dbReference>
<evidence type="ECO:0000256" key="5">
    <source>
        <dbReference type="ARBA" id="ARBA00022741"/>
    </source>
</evidence>
<gene>
    <name evidence="10" type="ORF">ACFP3H_09130</name>
</gene>
<dbReference type="InterPro" id="IPR017871">
    <property type="entry name" value="ABC_transporter-like_CS"/>
</dbReference>
<sequence length="667" mass="70017">MSTVLDVADLVVGFGDKTVVDRVSFQVRRGEVVALVGESGSGKSLTARAVLGLLPDTARARGSIQLTGTQVIGAGESRLRELRGTRAAMVFQEPQTALNPVQKIGTQIAQALRAHGITDKAVARARAIELLTAVDIPEPAKRLDWYPHQLSGGQKQRVVIALALSGEPELLIADEPTTALDVTVQAEILDLLRSLQRERGTAILFITHNLGVVAEIADRVVVMRAGEVVEEQSVFGLFAEPSAEYTRTLLAAVPRLPVVTAGVRSVGERDEIDRAHGVDSAGWNVDGAERGEAEHARDGDASVGDRSDAATPPEAGARADADSGAAAATADPTTDASATAAGGDDAVEPGVADADEPSSEPAVRRILRRVVVRGPAVVAEKGGGSAEPTYRDVLRIDDLSVVYPGRNGGASFPALHDISLTLGPREVLGLVGESGSGKSTLGRTALGLVPATTGRVELQGVVLEGLSRRELRGLRKHVALVHQDVSASLDPRRSVGDAIAEPLEVHRVATGALARAKVETLLESVRLPRDYAQRRPSELSGGQRQRVALARALALAPRLLVADEPTSALDVSVQAQVLELFADLRAEYGFASLFISHDLAVVHQVADRVVVLRQGRIVETGEVRAVFAAPAQEYTRRLLDAVPAPDPATARRGRAGSAAGAPQPIGA</sequence>
<dbReference type="PANTHER" id="PTHR43297">
    <property type="entry name" value="OLIGOPEPTIDE TRANSPORT ATP-BINDING PROTEIN APPD"/>
    <property type="match status" value="1"/>
</dbReference>
<comment type="similarity">
    <text evidence="2">Belongs to the ABC transporter superfamily.</text>
</comment>
<dbReference type="InterPro" id="IPR003593">
    <property type="entry name" value="AAA+_ATPase"/>
</dbReference>
<feature type="region of interest" description="Disordered" evidence="8">
    <location>
        <begin position="642"/>
        <end position="667"/>
    </location>
</feature>
<evidence type="ECO:0000259" key="9">
    <source>
        <dbReference type="PROSITE" id="PS50893"/>
    </source>
</evidence>
<feature type="compositionally biased region" description="Low complexity" evidence="8">
    <location>
        <begin position="315"/>
        <end position="344"/>
    </location>
</feature>
<dbReference type="NCBIfam" id="NF008453">
    <property type="entry name" value="PRK11308.1"/>
    <property type="match status" value="2"/>
</dbReference>
<keyword evidence="7" id="KW-0472">Membrane</keyword>
<evidence type="ECO:0000256" key="8">
    <source>
        <dbReference type="SAM" id="MobiDB-lite"/>
    </source>
</evidence>
<dbReference type="Proteomes" id="UP001596223">
    <property type="component" value="Unassembled WGS sequence"/>
</dbReference>
<dbReference type="NCBIfam" id="NF007739">
    <property type="entry name" value="PRK10419.1"/>
    <property type="match status" value="2"/>
</dbReference>
<accession>A0ABW1JP21</accession>
<evidence type="ECO:0000313" key="11">
    <source>
        <dbReference type="Proteomes" id="UP001596223"/>
    </source>
</evidence>
<dbReference type="InterPro" id="IPR027417">
    <property type="entry name" value="P-loop_NTPase"/>
</dbReference>
<dbReference type="SUPFAM" id="SSF52540">
    <property type="entry name" value="P-loop containing nucleoside triphosphate hydrolases"/>
    <property type="match status" value="2"/>
</dbReference>
<protein>
    <submittedName>
        <fullName evidence="10">Dipeptide ABC transporter ATP-binding protein</fullName>
    </submittedName>
</protein>
<name>A0ABW1JP21_9NOCA</name>
<evidence type="ECO:0000256" key="2">
    <source>
        <dbReference type="ARBA" id="ARBA00005417"/>
    </source>
</evidence>
<keyword evidence="3" id="KW-0813">Transport</keyword>
<dbReference type="RefSeq" id="WP_378602418.1">
    <property type="nucleotide sequence ID" value="NZ_JBHSQN010000003.1"/>
</dbReference>
<keyword evidence="6 10" id="KW-0067">ATP-binding</keyword>
<evidence type="ECO:0000256" key="1">
    <source>
        <dbReference type="ARBA" id="ARBA00004202"/>
    </source>
</evidence>
<feature type="region of interest" description="Disordered" evidence="8">
    <location>
        <begin position="277"/>
        <end position="360"/>
    </location>
</feature>